<keyword evidence="2" id="KW-1185">Reference proteome</keyword>
<protein>
    <submittedName>
        <fullName evidence="1">Uncharacterized protein</fullName>
    </submittedName>
</protein>
<proteinExistence type="predicted"/>
<name>A0A5P2BFJ2_STRVZ</name>
<dbReference type="AlphaFoldDB" id="A0A5P2BFJ2"/>
<organism evidence="1 2">
    <name type="scientific">Streptomyces venezuelae</name>
    <dbReference type="NCBI Taxonomy" id="54571"/>
    <lineage>
        <taxon>Bacteria</taxon>
        <taxon>Bacillati</taxon>
        <taxon>Actinomycetota</taxon>
        <taxon>Actinomycetes</taxon>
        <taxon>Kitasatosporales</taxon>
        <taxon>Streptomycetaceae</taxon>
        <taxon>Streptomyces</taxon>
    </lineage>
</organism>
<reference evidence="1 2" key="1">
    <citation type="submission" date="2018-05" db="EMBL/GenBank/DDBJ databases">
        <title>Streptomyces venezuelae.</title>
        <authorList>
            <person name="Kim W."/>
            <person name="Lee N."/>
            <person name="Cho B.-K."/>
        </authorList>
    </citation>
    <scope>NUCLEOTIDE SEQUENCE [LARGE SCALE GENOMIC DNA]</scope>
    <source>
        <strain evidence="1 2">ATCC 14583</strain>
    </source>
</reference>
<evidence type="ECO:0000313" key="1">
    <source>
        <dbReference type="EMBL" id="QES29213.1"/>
    </source>
</evidence>
<dbReference type="RefSeq" id="WP_150171738.1">
    <property type="nucleotide sequence ID" value="NZ_CP029193.1"/>
</dbReference>
<accession>A0A5P2BFJ2</accession>
<dbReference type="EMBL" id="CP029193">
    <property type="protein sequence ID" value="QES29213.1"/>
    <property type="molecule type" value="Genomic_DNA"/>
</dbReference>
<dbReference type="Proteomes" id="UP000323046">
    <property type="component" value="Chromosome"/>
</dbReference>
<sequence length="78" mass="9051">MSIRSVEFRTCPCGNKRAYEDERAAEKALGRAQAMRHRAVDRKGSRRGLYRENRYYECDYGMWHLTAQSRAEYTGAAA</sequence>
<gene>
    <name evidence="1" type="ORF">DEJ47_24760</name>
</gene>
<dbReference type="OrthoDB" id="4237968at2"/>
<evidence type="ECO:0000313" key="2">
    <source>
        <dbReference type="Proteomes" id="UP000323046"/>
    </source>
</evidence>